<dbReference type="Proteomes" id="UP000178885">
    <property type="component" value="Unassembled WGS sequence"/>
</dbReference>
<comment type="caution">
    <text evidence="12">The sequence shown here is derived from an EMBL/GenBank/DDBJ whole genome shotgun (WGS) entry which is preliminary data.</text>
</comment>
<keyword evidence="5" id="KW-0805">Transcription regulation</keyword>
<reference evidence="12 13" key="1">
    <citation type="journal article" date="2016" name="Nat. Commun.">
        <title>Thousands of microbial genomes shed light on interconnected biogeochemical processes in an aquifer system.</title>
        <authorList>
            <person name="Anantharaman K."/>
            <person name="Brown C.T."/>
            <person name="Hug L.A."/>
            <person name="Sharon I."/>
            <person name="Castelle C.J."/>
            <person name="Probst A.J."/>
            <person name="Thomas B.C."/>
            <person name="Singh A."/>
            <person name="Wilkins M.J."/>
            <person name="Karaoz U."/>
            <person name="Brodie E.L."/>
            <person name="Williams K.H."/>
            <person name="Hubbard S.S."/>
            <person name="Banfield J.F."/>
        </authorList>
    </citation>
    <scope>NUCLEOTIDE SEQUENCE [LARGE SCALE GENOMIC DNA]</scope>
</reference>
<dbReference type="EMBL" id="MFSU01000067">
    <property type="protein sequence ID" value="OGI47022.1"/>
    <property type="molecule type" value="Genomic_DNA"/>
</dbReference>
<dbReference type="GO" id="GO:0000976">
    <property type="term" value="F:transcription cis-regulatory region binding"/>
    <property type="evidence" value="ECO:0007669"/>
    <property type="project" value="TreeGrafter"/>
</dbReference>
<evidence type="ECO:0000256" key="7">
    <source>
        <dbReference type="ARBA" id="ARBA00023163"/>
    </source>
</evidence>
<dbReference type="InterPro" id="IPR039420">
    <property type="entry name" value="WalR-like"/>
</dbReference>
<feature type="domain" description="Response regulatory" evidence="10">
    <location>
        <begin position="2"/>
        <end position="116"/>
    </location>
</feature>
<feature type="domain" description="OmpR/PhoB-type" evidence="11">
    <location>
        <begin position="124"/>
        <end position="218"/>
    </location>
</feature>
<dbReference type="Pfam" id="PF00072">
    <property type="entry name" value="Response_reg"/>
    <property type="match status" value="1"/>
</dbReference>
<dbReference type="CDD" id="cd00383">
    <property type="entry name" value="trans_reg_C"/>
    <property type="match status" value="1"/>
</dbReference>
<dbReference type="PROSITE" id="PS50110">
    <property type="entry name" value="RESPONSE_REGULATORY"/>
    <property type="match status" value="1"/>
</dbReference>
<keyword evidence="7" id="KW-0804">Transcription</keyword>
<evidence type="ECO:0000256" key="4">
    <source>
        <dbReference type="ARBA" id="ARBA00023012"/>
    </source>
</evidence>
<protein>
    <submittedName>
        <fullName evidence="12">DNA-binding response regulator</fullName>
    </submittedName>
</protein>
<dbReference type="InterPro" id="IPR036388">
    <property type="entry name" value="WH-like_DNA-bd_sf"/>
</dbReference>
<evidence type="ECO:0000313" key="13">
    <source>
        <dbReference type="Proteomes" id="UP000178885"/>
    </source>
</evidence>
<dbReference type="SMART" id="SM00862">
    <property type="entry name" value="Trans_reg_C"/>
    <property type="match status" value="1"/>
</dbReference>
<evidence type="ECO:0000256" key="3">
    <source>
        <dbReference type="ARBA" id="ARBA00022553"/>
    </source>
</evidence>
<organism evidence="12 13">
    <name type="scientific">Candidatus Muproteobacteria bacterium RBG_16_65_34</name>
    <dbReference type="NCBI Taxonomy" id="1817760"/>
    <lineage>
        <taxon>Bacteria</taxon>
        <taxon>Pseudomonadati</taxon>
        <taxon>Pseudomonadota</taxon>
        <taxon>Candidatus Muproteobacteria</taxon>
    </lineage>
</organism>
<evidence type="ECO:0000256" key="6">
    <source>
        <dbReference type="ARBA" id="ARBA00023125"/>
    </source>
</evidence>
<evidence type="ECO:0000256" key="2">
    <source>
        <dbReference type="ARBA" id="ARBA00022490"/>
    </source>
</evidence>
<feature type="modified residue" description="4-aspartylphosphate" evidence="8">
    <location>
        <position position="51"/>
    </location>
</feature>
<evidence type="ECO:0000259" key="10">
    <source>
        <dbReference type="PROSITE" id="PS50110"/>
    </source>
</evidence>
<dbReference type="InterPro" id="IPR011006">
    <property type="entry name" value="CheY-like_superfamily"/>
</dbReference>
<keyword evidence="6 9" id="KW-0238">DNA-binding</keyword>
<evidence type="ECO:0000256" key="5">
    <source>
        <dbReference type="ARBA" id="ARBA00023015"/>
    </source>
</evidence>
<name>A0A1F6TPJ5_9PROT</name>
<dbReference type="PANTHER" id="PTHR48111:SF35">
    <property type="entry name" value="TRANSCRIPTIONAL REGULATORY PROTEIN QSEB"/>
    <property type="match status" value="1"/>
</dbReference>
<dbReference type="InterPro" id="IPR001789">
    <property type="entry name" value="Sig_transdc_resp-reg_receiver"/>
</dbReference>
<dbReference type="STRING" id="1817760.A2151_08075"/>
<dbReference type="Pfam" id="PF00486">
    <property type="entry name" value="Trans_reg_C"/>
    <property type="match status" value="1"/>
</dbReference>
<dbReference type="GO" id="GO:0006355">
    <property type="term" value="P:regulation of DNA-templated transcription"/>
    <property type="evidence" value="ECO:0007669"/>
    <property type="project" value="InterPro"/>
</dbReference>
<accession>A0A1F6TPJ5</accession>
<dbReference type="Gene3D" id="6.10.250.690">
    <property type="match status" value="1"/>
</dbReference>
<dbReference type="SMART" id="SM00448">
    <property type="entry name" value="REC"/>
    <property type="match status" value="1"/>
</dbReference>
<sequence length="222" mass="24879">MRILVVEDDPLLGDALRVGLRQTGFQTDWVKDGVAAELALKTEPYAAVVLDLGLPRLEGLELLRRARAAGNKVPVVVVTARDAVEDRVQGLDSGADDYVVKPVDLQELAARLRALVRRSRGEATPRLRVGPLELDPAAHRVSFRGQEIEIPPREFALLHELMRNAGRVLSREQLVQRLYAWGEEVESNAIEVHIHHLRRRLAPELIRTVRGVGYLMPRAQHD</sequence>
<dbReference type="CDD" id="cd17624">
    <property type="entry name" value="REC_OmpR_PmrA-like"/>
    <property type="match status" value="1"/>
</dbReference>
<keyword evidence="2" id="KW-0963">Cytoplasm</keyword>
<dbReference type="GO" id="GO:0000156">
    <property type="term" value="F:phosphorelay response regulator activity"/>
    <property type="evidence" value="ECO:0007669"/>
    <property type="project" value="TreeGrafter"/>
</dbReference>
<dbReference type="Gene3D" id="1.10.10.10">
    <property type="entry name" value="Winged helix-like DNA-binding domain superfamily/Winged helix DNA-binding domain"/>
    <property type="match status" value="1"/>
</dbReference>
<keyword evidence="3 8" id="KW-0597">Phosphoprotein</keyword>
<evidence type="ECO:0000256" key="1">
    <source>
        <dbReference type="ARBA" id="ARBA00004496"/>
    </source>
</evidence>
<dbReference type="PANTHER" id="PTHR48111">
    <property type="entry name" value="REGULATOR OF RPOS"/>
    <property type="match status" value="1"/>
</dbReference>
<dbReference type="InterPro" id="IPR001867">
    <property type="entry name" value="OmpR/PhoB-type_DNA-bd"/>
</dbReference>
<dbReference type="FunFam" id="3.40.50.2300:FF:000002">
    <property type="entry name" value="DNA-binding response regulator PhoP"/>
    <property type="match status" value="1"/>
</dbReference>
<comment type="subcellular location">
    <subcellularLocation>
        <location evidence="1">Cytoplasm</location>
    </subcellularLocation>
</comment>
<dbReference type="PROSITE" id="PS51755">
    <property type="entry name" value="OMPR_PHOB"/>
    <property type="match status" value="1"/>
</dbReference>
<feature type="DNA-binding region" description="OmpR/PhoB-type" evidence="9">
    <location>
        <begin position="124"/>
        <end position="218"/>
    </location>
</feature>
<dbReference type="Gene3D" id="3.40.50.2300">
    <property type="match status" value="1"/>
</dbReference>
<dbReference type="AlphaFoldDB" id="A0A1F6TPJ5"/>
<dbReference type="GO" id="GO:0032993">
    <property type="term" value="C:protein-DNA complex"/>
    <property type="evidence" value="ECO:0007669"/>
    <property type="project" value="TreeGrafter"/>
</dbReference>
<evidence type="ECO:0000256" key="8">
    <source>
        <dbReference type="PROSITE-ProRule" id="PRU00169"/>
    </source>
</evidence>
<dbReference type="SUPFAM" id="SSF52172">
    <property type="entry name" value="CheY-like"/>
    <property type="match status" value="1"/>
</dbReference>
<proteinExistence type="predicted"/>
<evidence type="ECO:0000259" key="11">
    <source>
        <dbReference type="PROSITE" id="PS51755"/>
    </source>
</evidence>
<dbReference type="GO" id="GO:0005829">
    <property type="term" value="C:cytosol"/>
    <property type="evidence" value="ECO:0007669"/>
    <property type="project" value="TreeGrafter"/>
</dbReference>
<keyword evidence="4" id="KW-0902">Two-component regulatory system</keyword>
<dbReference type="FunFam" id="1.10.10.10:FF:000005">
    <property type="entry name" value="Two-component system response regulator"/>
    <property type="match status" value="1"/>
</dbReference>
<gene>
    <name evidence="12" type="ORF">A2151_08075</name>
</gene>
<evidence type="ECO:0000256" key="9">
    <source>
        <dbReference type="PROSITE-ProRule" id="PRU01091"/>
    </source>
</evidence>
<evidence type="ECO:0000313" key="12">
    <source>
        <dbReference type="EMBL" id="OGI47022.1"/>
    </source>
</evidence>